<keyword evidence="2" id="KW-1185">Reference proteome</keyword>
<dbReference type="AlphaFoldDB" id="A0ABD3UFL6"/>
<protein>
    <submittedName>
        <fullName evidence="1">Uncharacterized protein</fullName>
    </submittedName>
</protein>
<gene>
    <name evidence="1" type="ORF">ACJMK2_018621</name>
</gene>
<evidence type="ECO:0000313" key="2">
    <source>
        <dbReference type="Proteomes" id="UP001634394"/>
    </source>
</evidence>
<reference evidence="1 2" key="1">
    <citation type="submission" date="2024-11" db="EMBL/GenBank/DDBJ databases">
        <title>Chromosome-level genome assembly of the freshwater bivalve Anodonta woodiana.</title>
        <authorList>
            <person name="Chen X."/>
        </authorList>
    </citation>
    <scope>NUCLEOTIDE SEQUENCE [LARGE SCALE GENOMIC DNA]</scope>
    <source>
        <strain evidence="1">MN2024</strain>
        <tissue evidence="1">Gills</tissue>
    </source>
</reference>
<dbReference type="EMBL" id="JBJQND010000016">
    <property type="protein sequence ID" value="KAL3847725.1"/>
    <property type="molecule type" value="Genomic_DNA"/>
</dbReference>
<name>A0ABD3UFL6_SINWO</name>
<feature type="non-terminal residue" evidence="1">
    <location>
        <position position="1"/>
    </location>
</feature>
<evidence type="ECO:0000313" key="1">
    <source>
        <dbReference type="EMBL" id="KAL3847725.1"/>
    </source>
</evidence>
<feature type="non-terminal residue" evidence="1">
    <location>
        <position position="63"/>
    </location>
</feature>
<proteinExistence type="predicted"/>
<dbReference type="Proteomes" id="UP001634394">
    <property type="component" value="Unassembled WGS sequence"/>
</dbReference>
<comment type="caution">
    <text evidence="1">The sequence shown here is derived from an EMBL/GenBank/DDBJ whole genome shotgun (WGS) entry which is preliminary data.</text>
</comment>
<organism evidence="1 2">
    <name type="scientific">Sinanodonta woodiana</name>
    <name type="common">Chinese pond mussel</name>
    <name type="synonym">Anodonta woodiana</name>
    <dbReference type="NCBI Taxonomy" id="1069815"/>
    <lineage>
        <taxon>Eukaryota</taxon>
        <taxon>Metazoa</taxon>
        <taxon>Spiralia</taxon>
        <taxon>Lophotrochozoa</taxon>
        <taxon>Mollusca</taxon>
        <taxon>Bivalvia</taxon>
        <taxon>Autobranchia</taxon>
        <taxon>Heteroconchia</taxon>
        <taxon>Palaeoheterodonta</taxon>
        <taxon>Unionida</taxon>
        <taxon>Unionoidea</taxon>
        <taxon>Unionidae</taxon>
        <taxon>Unioninae</taxon>
        <taxon>Sinanodonta</taxon>
    </lineage>
</organism>
<sequence length="63" mass="6720">IPNTTKPTSVMTSETVHYTTSNNLTDPLQFPSTNDDANEGLKGGLPFWVIPSIIGGTMATLIL</sequence>
<accession>A0ABD3UFL6</accession>